<reference evidence="1" key="2">
    <citation type="journal article" date="2020" name="Nat. Commun.">
        <title>Large-scale genome sequencing of mycorrhizal fungi provides insights into the early evolution of symbiotic traits.</title>
        <authorList>
            <person name="Miyauchi S."/>
            <person name="Kiss E."/>
            <person name="Kuo A."/>
            <person name="Drula E."/>
            <person name="Kohler A."/>
            <person name="Sanchez-Garcia M."/>
            <person name="Morin E."/>
            <person name="Andreopoulos B."/>
            <person name="Barry K.W."/>
            <person name="Bonito G."/>
            <person name="Buee M."/>
            <person name="Carver A."/>
            <person name="Chen C."/>
            <person name="Cichocki N."/>
            <person name="Clum A."/>
            <person name="Culley D."/>
            <person name="Crous P.W."/>
            <person name="Fauchery L."/>
            <person name="Girlanda M."/>
            <person name="Hayes R.D."/>
            <person name="Keri Z."/>
            <person name="LaButti K."/>
            <person name="Lipzen A."/>
            <person name="Lombard V."/>
            <person name="Magnuson J."/>
            <person name="Maillard F."/>
            <person name="Murat C."/>
            <person name="Nolan M."/>
            <person name="Ohm R.A."/>
            <person name="Pangilinan J."/>
            <person name="Pereira M.F."/>
            <person name="Perotto S."/>
            <person name="Peter M."/>
            <person name="Pfister S."/>
            <person name="Riley R."/>
            <person name="Sitrit Y."/>
            <person name="Stielow J.B."/>
            <person name="Szollosi G."/>
            <person name="Zifcakova L."/>
            <person name="Stursova M."/>
            <person name="Spatafora J.W."/>
            <person name="Tedersoo L."/>
            <person name="Vaario L.M."/>
            <person name="Yamada A."/>
            <person name="Yan M."/>
            <person name="Wang P."/>
            <person name="Xu J."/>
            <person name="Bruns T."/>
            <person name="Baldrian P."/>
            <person name="Vilgalys R."/>
            <person name="Dunand C."/>
            <person name="Henrissat B."/>
            <person name="Grigoriev I.V."/>
            <person name="Hibbett D."/>
            <person name="Nagy L.G."/>
            <person name="Martin F.M."/>
        </authorList>
    </citation>
    <scope>NUCLEOTIDE SEQUENCE</scope>
    <source>
        <strain evidence="1">Prilba</strain>
    </source>
</reference>
<sequence length="514" mass="57346">MSTTTPIPPFSPTDNSDSMSAITSLGGVTVTSPGSITTVSSMNLGGPSTEGYPATEVIKYLIDAVGHDVMSFRRNAQVSYLLVDRARDVCEAINGYIEVTENRADWSSFEKFTNAIDPIEEALFALIAHTADEKTLHLTSGNSVDDCVISTERWAVNREHIWNALDTLETKPELTDLFSGLDTTSREADRIEAQLHDDKSFFEEVIADIKDALKAYKKLPVTIRSVCKNLDELLDKLAKGSGFHSVTPYTLKTGLVVQGIVNLSLRNAPIDNATRNHLRSRAVWEAAEELTDLLNSTLNDDKNSINQLRLAYDAFLRLVRNTSELPPPKSYLELMKQAGRVRRPFQAQAHAIISLCRTLVTEFEKESHHTAHNVLPLEDACDEALKALKQVAAAVTELKLFDMAGLENHPAYKALHDAKEPIKTCFNSFKLGDSWAEKEQLLSDAVIKDRKRMEDLNRLLTTRPPLTLQEKAALIKVTIDVYYPDEAQENLMVPIGKVARKFRRLPFAPLYGMY</sequence>
<name>A0A9P5JXF4_9AGAM</name>
<accession>A0A9P5JXF4</accession>
<proteinExistence type="predicted"/>
<dbReference type="OrthoDB" id="2953592at2759"/>
<dbReference type="EMBL" id="WHVB01000027">
    <property type="protein sequence ID" value="KAF8469885.1"/>
    <property type="molecule type" value="Genomic_DNA"/>
</dbReference>
<evidence type="ECO:0000313" key="2">
    <source>
        <dbReference type="Proteomes" id="UP000759537"/>
    </source>
</evidence>
<evidence type="ECO:0000313" key="1">
    <source>
        <dbReference type="EMBL" id="KAF8469885.1"/>
    </source>
</evidence>
<protein>
    <submittedName>
        <fullName evidence="1">Uncharacterized protein</fullName>
    </submittedName>
</protein>
<dbReference type="AlphaFoldDB" id="A0A9P5JXF4"/>
<organism evidence="1 2">
    <name type="scientific">Russula ochroleuca</name>
    <dbReference type="NCBI Taxonomy" id="152965"/>
    <lineage>
        <taxon>Eukaryota</taxon>
        <taxon>Fungi</taxon>
        <taxon>Dikarya</taxon>
        <taxon>Basidiomycota</taxon>
        <taxon>Agaricomycotina</taxon>
        <taxon>Agaricomycetes</taxon>
        <taxon>Russulales</taxon>
        <taxon>Russulaceae</taxon>
        <taxon>Russula</taxon>
    </lineage>
</organism>
<keyword evidence="2" id="KW-1185">Reference proteome</keyword>
<dbReference type="Proteomes" id="UP000759537">
    <property type="component" value="Unassembled WGS sequence"/>
</dbReference>
<comment type="caution">
    <text evidence="1">The sequence shown here is derived from an EMBL/GenBank/DDBJ whole genome shotgun (WGS) entry which is preliminary data.</text>
</comment>
<reference evidence="1" key="1">
    <citation type="submission" date="2019-10" db="EMBL/GenBank/DDBJ databases">
        <authorList>
            <consortium name="DOE Joint Genome Institute"/>
            <person name="Kuo A."/>
            <person name="Miyauchi S."/>
            <person name="Kiss E."/>
            <person name="Drula E."/>
            <person name="Kohler A."/>
            <person name="Sanchez-Garcia M."/>
            <person name="Andreopoulos B."/>
            <person name="Barry K.W."/>
            <person name="Bonito G."/>
            <person name="Buee M."/>
            <person name="Carver A."/>
            <person name="Chen C."/>
            <person name="Cichocki N."/>
            <person name="Clum A."/>
            <person name="Culley D."/>
            <person name="Crous P.W."/>
            <person name="Fauchery L."/>
            <person name="Girlanda M."/>
            <person name="Hayes R."/>
            <person name="Keri Z."/>
            <person name="LaButti K."/>
            <person name="Lipzen A."/>
            <person name="Lombard V."/>
            <person name="Magnuson J."/>
            <person name="Maillard F."/>
            <person name="Morin E."/>
            <person name="Murat C."/>
            <person name="Nolan M."/>
            <person name="Ohm R."/>
            <person name="Pangilinan J."/>
            <person name="Pereira M."/>
            <person name="Perotto S."/>
            <person name="Peter M."/>
            <person name="Riley R."/>
            <person name="Sitrit Y."/>
            <person name="Stielow B."/>
            <person name="Szollosi G."/>
            <person name="Zifcakova L."/>
            <person name="Stursova M."/>
            <person name="Spatafora J.W."/>
            <person name="Tedersoo L."/>
            <person name="Vaario L.-M."/>
            <person name="Yamada A."/>
            <person name="Yan M."/>
            <person name="Wang P."/>
            <person name="Xu J."/>
            <person name="Bruns T."/>
            <person name="Baldrian P."/>
            <person name="Vilgalys R."/>
            <person name="Henrissat B."/>
            <person name="Grigoriev I.V."/>
            <person name="Hibbett D."/>
            <person name="Nagy L.G."/>
            <person name="Martin F.M."/>
        </authorList>
    </citation>
    <scope>NUCLEOTIDE SEQUENCE</scope>
    <source>
        <strain evidence="1">Prilba</strain>
    </source>
</reference>
<gene>
    <name evidence="1" type="ORF">DFH94DRAFT_773204</name>
</gene>